<keyword evidence="2" id="KW-1185">Reference proteome</keyword>
<proteinExistence type="predicted"/>
<organism evidence="1 2">
    <name type="scientific">Claviceps humidiphila</name>
    <dbReference type="NCBI Taxonomy" id="1294629"/>
    <lineage>
        <taxon>Eukaryota</taxon>
        <taxon>Fungi</taxon>
        <taxon>Dikarya</taxon>
        <taxon>Ascomycota</taxon>
        <taxon>Pezizomycotina</taxon>
        <taxon>Sordariomycetes</taxon>
        <taxon>Hypocreomycetidae</taxon>
        <taxon>Hypocreales</taxon>
        <taxon>Clavicipitaceae</taxon>
        <taxon>Claviceps</taxon>
    </lineage>
</organism>
<comment type="caution">
    <text evidence="1">The sequence shown here is derived from an EMBL/GenBank/DDBJ whole genome shotgun (WGS) entry which is preliminary data.</text>
</comment>
<reference evidence="1 2" key="1">
    <citation type="journal article" date="2020" name="bioRxiv">
        <title>Whole genome comparisons of ergot fungi reveals the divergence and evolution of species within the genus Claviceps are the result of varying mechanisms driving genome evolution and host range expansion.</title>
        <authorList>
            <person name="Wyka S.A."/>
            <person name="Mondo S.J."/>
            <person name="Liu M."/>
            <person name="Dettman J."/>
            <person name="Nalam V."/>
            <person name="Broders K.D."/>
        </authorList>
    </citation>
    <scope>NUCLEOTIDE SEQUENCE [LARGE SCALE GENOMIC DNA]</scope>
    <source>
        <strain evidence="1 2">LM576</strain>
    </source>
</reference>
<accession>A0A9P7Q0S5</accession>
<name>A0A9P7Q0S5_9HYPO</name>
<evidence type="ECO:0000313" key="2">
    <source>
        <dbReference type="Proteomes" id="UP000732380"/>
    </source>
</evidence>
<protein>
    <submittedName>
        <fullName evidence="1">Uncharacterized protein</fullName>
    </submittedName>
</protein>
<gene>
    <name evidence="1" type="ORF">E4U13_003503</name>
</gene>
<dbReference type="AlphaFoldDB" id="A0A9P7Q0S5"/>
<dbReference type="Proteomes" id="UP000732380">
    <property type="component" value="Unassembled WGS sequence"/>
</dbReference>
<evidence type="ECO:0000313" key="1">
    <source>
        <dbReference type="EMBL" id="KAG6114119.1"/>
    </source>
</evidence>
<sequence length="103" mass="11685">MLLDDYLNAIEKVLCEPAPDEDDFVFDKYEDGHSAAAAMEPHILDQTWSPYQSDEGKAGACEKFVMALARVRYEHRIAKILDPNVGREFGVSLDRVRGRQQDV</sequence>
<dbReference type="EMBL" id="SRQM01000273">
    <property type="protein sequence ID" value="KAG6114119.1"/>
    <property type="molecule type" value="Genomic_DNA"/>
</dbReference>